<feature type="compositionally biased region" description="Basic and acidic residues" evidence="1">
    <location>
        <begin position="1"/>
        <end position="16"/>
    </location>
</feature>
<evidence type="ECO:0000313" key="2">
    <source>
        <dbReference type="EMBL" id="KAG0453816.1"/>
    </source>
</evidence>
<gene>
    <name evidence="2" type="ORF">HPP92_025120</name>
</gene>
<feature type="region of interest" description="Disordered" evidence="1">
    <location>
        <begin position="74"/>
        <end position="107"/>
    </location>
</feature>
<organism evidence="2 3">
    <name type="scientific">Vanilla planifolia</name>
    <name type="common">Vanilla</name>
    <dbReference type="NCBI Taxonomy" id="51239"/>
    <lineage>
        <taxon>Eukaryota</taxon>
        <taxon>Viridiplantae</taxon>
        <taxon>Streptophyta</taxon>
        <taxon>Embryophyta</taxon>
        <taxon>Tracheophyta</taxon>
        <taxon>Spermatophyta</taxon>
        <taxon>Magnoliopsida</taxon>
        <taxon>Liliopsida</taxon>
        <taxon>Asparagales</taxon>
        <taxon>Orchidaceae</taxon>
        <taxon>Vanilloideae</taxon>
        <taxon>Vanilleae</taxon>
        <taxon>Vanilla</taxon>
    </lineage>
</organism>
<feature type="compositionally biased region" description="Low complexity" evidence="1">
    <location>
        <begin position="74"/>
        <end position="89"/>
    </location>
</feature>
<dbReference type="PANTHER" id="PTHR36484:SF2">
    <property type="entry name" value="OS01G0558700 PROTEIN"/>
    <property type="match status" value="1"/>
</dbReference>
<accession>A0A835PHA1</accession>
<proteinExistence type="predicted"/>
<dbReference type="AlphaFoldDB" id="A0A835PHA1"/>
<protein>
    <submittedName>
        <fullName evidence="2">Uncharacterized protein</fullName>
    </submittedName>
</protein>
<reference evidence="2 3" key="1">
    <citation type="journal article" date="2020" name="Nat. Food">
        <title>A phased Vanilla planifolia genome enables genetic improvement of flavour and production.</title>
        <authorList>
            <person name="Hasing T."/>
            <person name="Tang H."/>
            <person name="Brym M."/>
            <person name="Khazi F."/>
            <person name="Huang T."/>
            <person name="Chambers A.H."/>
        </authorList>
    </citation>
    <scope>NUCLEOTIDE SEQUENCE [LARGE SCALE GENOMIC DNA]</scope>
    <source>
        <tissue evidence="2">Leaf</tissue>
    </source>
</reference>
<sequence length="107" mass="12390">MDDKGDRSMSHSRKESWEEEKEEERGKRARYESSSVELEIKLDRPLTELDPAGLKREIRRWARAVVRYARQLSRALSSASRHSSSVSSSFRDGEQVDDFEVGSSSRR</sequence>
<feature type="region of interest" description="Disordered" evidence="1">
    <location>
        <begin position="1"/>
        <end position="34"/>
    </location>
</feature>
<comment type="caution">
    <text evidence="2">The sequence shown here is derived from an EMBL/GenBank/DDBJ whole genome shotgun (WGS) entry which is preliminary data.</text>
</comment>
<evidence type="ECO:0000313" key="3">
    <source>
        <dbReference type="Proteomes" id="UP000639772"/>
    </source>
</evidence>
<name>A0A835PHA1_VANPL</name>
<dbReference type="Proteomes" id="UP000639772">
    <property type="component" value="Unassembled WGS sequence"/>
</dbReference>
<dbReference type="EMBL" id="JADCNM010000014">
    <property type="protein sequence ID" value="KAG0453816.1"/>
    <property type="molecule type" value="Genomic_DNA"/>
</dbReference>
<evidence type="ECO:0000256" key="1">
    <source>
        <dbReference type="SAM" id="MobiDB-lite"/>
    </source>
</evidence>
<dbReference type="PANTHER" id="PTHR36484">
    <property type="entry name" value="OS01G0558700 PROTEIN"/>
    <property type="match status" value="1"/>
</dbReference>